<proteinExistence type="predicted"/>
<evidence type="ECO:0000313" key="2">
    <source>
        <dbReference type="EMBL" id="AEH89401.1"/>
    </source>
</evidence>
<evidence type="ECO:0000256" key="1">
    <source>
        <dbReference type="SAM" id="MobiDB-lite"/>
    </source>
</evidence>
<dbReference type="KEGG" id="mop:Mesop_4981"/>
<dbReference type="STRING" id="536019.Mesop_4981"/>
<dbReference type="EMBL" id="CP002279">
    <property type="protein sequence ID" value="AEH89401.1"/>
    <property type="molecule type" value="Genomic_DNA"/>
</dbReference>
<dbReference type="Proteomes" id="UP000001623">
    <property type="component" value="Chromosome"/>
</dbReference>
<feature type="region of interest" description="Disordered" evidence="1">
    <location>
        <begin position="1"/>
        <end position="20"/>
    </location>
</feature>
<evidence type="ECO:0000313" key="3">
    <source>
        <dbReference type="Proteomes" id="UP000001623"/>
    </source>
</evidence>
<gene>
    <name evidence="2" type="ordered locus">Mesop_4981</name>
</gene>
<name>F7Y1B6_MESOW</name>
<accession>F7Y1B6</accession>
<dbReference type="RefSeq" id="WP_013896046.1">
    <property type="nucleotide sequence ID" value="NC_015675.1"/>
</dbReference>
<protein>
    <submittedName>
        <fullName evidence="2">Uncharacterized protein</fullName>
    </submittedName>
</protein>
<dbReference type="AlphaFoldDB" id="F7Y1B6"/>
<organism evidence="2 3">
    <name type="scientific">Mesorhizobium opportunistum (strain LMG 24607 / HAMBI 3007 / WSM2075)</name>
    <dbReference type="NCBI Taxonomy" id="536019"/>
    <lineage>
        <taxon>Bacteria</taxon>
        <taxon>Pseudomonadati</taxon>
        <taxon>Pseudomonadota</taxon>
        <taxon>Alphaproteobacteria</taxon>
        <taxon>Hyphomicrobiales</taxon>
        <taxon>Phyllobacteriaceae</taxon>
        <taxon>Mesorhizobium</taxon>
    </lineage>
</organism>
<reference evidence="2 3" key="1">
    <citation type="submission" date="2010-10" db="EMBL/GenBank/DDBJ databases">
        <title>Complete sequence of Mesorhizobium opportunistum WSM2075.</title>
        <authorList>
            <consortium name="US DOE Joint Genome Institute"/>
            <person name="Lucas S."/>
            <person name="Copeland A."/>
            <person name="Lapidus A."/>
            <person name="Cheng J.-F."/>
            <person name="Bruce D."/>
            <person name="Goodwin L."/>
            <person name="Pitluck S."/>
            <person name="Chertkov O."/>
            <person name="Misra M."/>
            <person name="Detter J.C."/>
            <person name="Han C."/>
            <person name="Tapia R."/>
            <person name="Land M."/>
            <person name="Hauser L."/>
            <person name="Kyrpides N."/>
            <person name="Ovchinnikova G."/>
            <person name="Mavrommatis K.M."/>
            <person name="Tiwari R.P."/>
            <person name="Howieson J.G."/>
            <person name="O'Hara G.W."/>
            <person name="Nandasena K.G."/>
            <person name="Woyke T."/>
        </authorList>
    </citation>
    <scope>NUCLEOTIDE SEQUENCE [LARGE SCALE GENOMIC DNA]</scope>
    <source>
        <strain evidence="3">LMG 24607 / HAMBI 3007 / WSM2075</strain>
    </source>
</reference>
<sequence>MSNNPGKKGKPAPWEKRSAEHREHVLQEYRLANHAAYAEWSERRHEAAKSFRHETGADDLSNRDIFKAMKAADVRLRAWEKNNPNPMSWDDYKRLEAEFAAQYVKRDFS</sequence>
<dbReference type="HOGENOM" id="CLU_2180728_0_0_5"/>